<protein>
    <submittedName>
        <fullName evidence="6">3-oxoacyl-[acyl-carrier-protein] reductase</fullName>
        <ecNumber evidence="6">1.1.1.100</ecNumber>
    </submittedName>
</protein>
<feature type="active site" description="Proton acceptor" evidence="3">
    <location>
        <position position="155"/>
    </location>
</feature>
<dbReference type="AlphaFoldDB" id="A0A7D5P599"/>
<dbReference type="GO" id="GO:0006633">
    <property type="term" value="P:fatty acid biosynthetic process"/>
    <property type="evidence" value="ECO:0007669"/>
    <property type="project" value="InterPro"/>
</dbReference>
<dbReference type="InterPro" id="IPR011284">
    <property type="entry name" value="3oxo_ACP_reduc"/>
</dbReference>
<proteinExistence type="inferred from homology"/>
<dbReference type="GeneID" id="56079317"/>
<name>A0A7D5P599_9EURY</name>
<organism evidence="6 7">
    <name type="scientific">Halosimplex rubrum</name>
    <dbReference type="NCBI Taxonomy" id="869889"/>
    <lineage>
        <taxon>Archaea</taxon>
        <taxon>Methanobacteriati</taxon>
        <taxon>Methanobacteriota</taxon>
        <taxon>Stenosarchaea group</taxon>
        <taxon>Halobacteria</taxon>
        <taxon>Halobacteriales</taxon>
        <taxon>Haloarculaceae</taxon>
        <taxon>Halosimplex</taxon>
    </lineage>
</organism>
<evidence type="ECO:0000256" key="1">
    <source>
        <dbReference type="ARBA" id="ARBA00006484"/>
    </source>
</evidence>
<feature type="domain" description="Ketoreductase" evidence="5">
    <location>
        <begin position="6"/>
        <end position="186"/>
    </location>
</feature>
<dbReference type="PROSITE" id="PS00061">
    <property type="entry name" value="ADH_SHORT"/>
    <property type="match status" value="1"/>
</dbReference>
<evidence type="ECO:0000256" key="3">
    <source>
        <dbReference type="PIRSR" id="PIRSR611284-1"/>
    </source>
</evidence>
<dbReference type="CDD" id="cd05333">
    <property type="entry name" value="BKR_SDR_c"/>
    <property type="match status" value="1"/>
</dbReference>
<dbReference type="FunFam" id="3.40.50.720:FF:000173">
    <property type="entry name" value="3-oxoacyl-[acyl-carrier protein] reductase"/>
    <property type="match status" value="1"/>
</dbReference>
<dbReference type="EC" id="1.1.1.100" evidence="6"/>
<dbReference type="SMART" id="SM00822">
    <property type="entry name" value="PKS_KR"/>
    <property type="match status" value="1"/>
</dbReference>
<dbReference type="GO" id="GO:0004316">
    <property type="term" value="F:3-oxoacyl-[acyl-carrier-protein] reductase (NADPH) activity"/>
    <property type="evidence" value="ECO:0007669"/>
    <property type="project" value="UniProtKB-EC"/>
</dbReference>
<dbReference type="NCBIfam" id="TIGR01830">
    <property type="entry name" value="3oxo_ACP_reduc"/>
    <property type="match status" value="1"/>
</dbReference>
<dbReference type="RefSeq" id="WP_179908503.1">
    <property type="nucleotide sequence ID" value="NZ_CP058910.1"/>
</dbReference>
<feature type="binding site" evidence="4">
    <location>
        <begin position="12"/>
        <end position="15"/>
    </location>
    <ligand>
        <name>NADP(+)</name>
        <dbReference type="ChEBI" id="CHEBI:58349"/>
    </ligand>
</feature>
<dbReference type="SUPFAM" id="SSF51735">
    <property type="entry name" value="NAD(P)-binding Rossmann-fold domains"/>
    <property type="match status" value="1"/>
</dbReference>
<sequence>MNLEGQTCLVTGSSRGIGKGIAEDLADRGADVVVNYRSSAAEARAVVESIEDEGGRAVAAQADVSDFDEVQAMREEIVDAFGPVDVLVNNAGITVDKKFEHMTREDWDAVIDVNLGGVYNCTKTFFDDVKESRHGRLINISSVVGQQGNYGQANYATTKSGLFGFTRTLALEMASSGSTANCIAPGFVATDMLEEVPERVQEKILREIPLNRFATVEDICGIVSFVASEESSYMTGQVIGVNGGMEW</sequence>
<keyword evidence="7" id="KW-1185">Reference proteome</keyword>
<evidence type="ECO:0000313" key="6">
    <source>
        <dbReference type="EMBL" id="QLH78624.1"/>
    </source>
</evidence>
<dbReference type="OrthoDB" id="194879at2157"/>
<keyword evidence="2 6" id="KW-0560">Oxidoreductase</keyword>
<dbReference type="KEGG" id="hrr:HZS55_15600"/>
<comment type="similarity">
    <text evidence="1">Belongs to the short-chain dehydrogenases/reductases (SDR) family.</text>
</comment>
<dbReference type="NCBIfam" id="NF005559">
    <property type="entry name" value="PRK07231.1"/>
    <property type="match status" value="1"/>
</dbReference>
<evidence type="ECO:0000259" key="5">
    <source>
        <dbReference type="SMART" id="SM00822"/>
    </source>
</evidence>
<dbReference type="Pfam" id="PF13561">
    <property type="entry name" value="adh_short_C2"/>
    <property type="match status" value="1"/>
</dbReference>
<dbReference type="InterPro" id="IPR020904">
    <property type="entry name" value="Sc_DH/Rdtase_CS"/>
</dbReference>
<gene>
    <name evidence="6" type="primary">fabG</name>
    <name evidence="6" type="ORF">HZS55_15600</name>
</gene>
<evidence type="ECO:0000313" key="7">
    <source>
        <dbReference type="Proteomes" id="UP000509667"/>
    </source>
</evidence>
<reference evidence="6 7" key="1">
    <citation type="submission" date="2020-07" db="EMBL/GenBank/DDBJ databases">
        <title>Halosimplex pelagicum sp. nov. and Halosimplex rubrum sp. nov., isolated from salted brown alga Laminaria, and emended description of the genus Halosimplex.</title>
        <authorList>
            <person name="Cui H."/>
        </authorList>
    </citation>
    <scope>NUCLEOTIDE SEQUENCE [LARGE SCALE GENOMIC DNA]</scope>
    <source>
        <strain evidence="6 7">R27</strain>
    </source>
</reference>
<feature type="binding site" evidence="4">
    <location>
        <begin position="155"/>
        <end position="159"/>
    </location>
    <ligand>
        <name>NADP(+)</name>
        <dbReference type="ChEBI" id="CHEBI:58349"/>
    </ligand>
</feature>
<dbReference type="InterPro" id="IPR036291">
    <property type="entry name" value="NAD(P)-bd_dom_sf"/>
</dbReference>
<dbReference type="PRINTS" id="PR00080">
    <property type="entry name" value="SDRFAMILY"/>
</dbReference>
<accession>A0A7D5P599</accession>
<dbReference type="GO" id="GO:0051287">
    <property type="term" value="F:NAD binding"/>
    <property type="evidence" value="ECO:0007669"/>
    <property type="project" value="InterPro"/>
</dbReference>
<dbReference type="InterPro" id="IPR002347">
    <property type="entry name" value="SDR_fam"/>
</dbReference>
<dbReference type="EMBL" id="CP058910">
    <property type="protein sequence ID" value="QLH78624.1"/>
    <property type="molecule type" value="Genomic_DNA"/>
</dbReference>
<dbReference type="Gene3D" id="3.40.50.720">
    <property type="entry name" value="NAD(P)-binding Rossmann-like Domain"/>
    <property type="match status" value="1"/>
</dbReference>
<dbReference type="InterPro" id="IPR050259">
    <property type="entry name" value="SDR"/>
</dbReference>
<dbReference type="NCBIfam" id="NF009466">
    <property type="entry name" value="PRK12826.1-2"/>
    <property type="match status" value="1"/>
</dbReference>
<evidence type="ECO:0000256" key="2">
    <source>
        <dbReference type="ARBA" id="ARBA00023002"/>
    </source>
</evidence>
<dbReference type="Proteomes" id="UP000509667">
    <property type="component" value="Chromosome"/>
</dbReference>
<dbReference type="InterPro" id="IPR057326">
    <property type="entry name" value="KR_dom"/>
</dbReference>
<dbReference type="PANTHER" id="PTHR42879">
    <property type="entry name" value="3-OXOACYL-(ACYL-CARRIER-PROTEIN) REDUCTASE"/>
    <property type="match status" value="1"/>
</dbReference>
<dbReference type="PRINTS" id="PR00081">
    <property type="entry name" value="GDHRDH"/>
</dbReference>
<evidence type="ECO:0000256" key="4">
    <source>
        <dbReference type="PIRSR" id="PIRSR611284-2"/>
    </source>
</evidence>
<dbReference type="PANTHER" id="PTHR42879:SF2">
    <property type="entry name" value="3-OXOACYL-[ACYL-CARRIER-PROTEIN] REDUCTASE FABG"/>
    <property type="match status" value="1"/>
</dbReference>
<feature type="binding site" evidence="4">
    <location>
        <position position="90"/>
    </location>
    <ligand>
        <name>NADP(+)</name>
        <dbReference type="ChEBI" id="CHEBI:58349"/>
    </ligand>
</feature>
<keyword evidence="4" id="KW-0521">NADP</keyword>